<organism evidence="1 2">
    <name type="scientific">Anaerotignum neopropionicum</name>
    <dbReference type="NCBI Taxonomy" id="36847"/>
    <lineage>
        <taxon>Bacteria</taxon>
        <taxon>Bacillati</taxon>
        <taxon>Bacillota</taxon>
        <taxon>Clostridia</taxon>
        <taxon>Lachnospirales</taxon>
        <taxon>Anaerotignaceae</taxon>
        <taxon>Anaerotignum</taxon>
    </lineage>
</organism>
<accession>A0A136WGT6</accession>
<dbReference type="AlphaFoldDB" id="A0A136WGT6"/>
<keyword evidence="2" id="KW-1185">Reference proteome</keyword>
<dbReference type="Proteomes" id="UP000070539">
    <property type="component" value="Unassembled WGS sequence"/>
</dbReference>
<dbReference type="PATRIC" id="fig|36847.3.peg.1171"/>
<dbReference type="NCBIfam" id="NF047352">
    <property type="entry name" value="P_loop_sacsin"/>
    <property type="match status" value="1"/>
</dbReference>
<dbReference type="STRING" id="36847.CLNEO_10020"/>
<reference evidence="1 2" key="1">
    <citation type="submission" date="2016-01" db="EMBL/GenBank/DDBJ databases">
        <title>Genome sequence of Clostridium neopropionicum X4, DSM-3847.</title>
        <authorList>
            <person name="Poehlein A."/>
            <person name="Beck M.H."/>
            <person name="Bengelsdorf F.R."/>
            <person name="Daniel R."/>
            <person name="Duerre P."/>
        </authorList>
    </citation>
    <scope>NUCLEOTIDE SEQUENCE [LARGE SCALE GENOMIC DNA]</scope>
    <source>
        <strain evidence="1 2">DSM-3847</strain>
    </source>
</reference>
<comment type="caution">
    <text evidence="1">The sequence shown here is derived from an EMBL/GenBank/DDBJ whole genome shotgun (WGS) entry which is preliminary data.</text>
</comment>
<protein>
    <recommendedName>
        <fullName evidence="3">Histidine kinase-, DNA gyrase B-, and HSP90-like ATPase</fullName>
    </recommendedName>
</protein>
<dbReference type="Gene3D" id="3.30.565.10">
    <property type="entry name" value="Histidine kinase-like ATPase, C-terminal domain"/>
    <property type="match status" value="1"/>
</dbReference>
<evidence type="ECO:0000313" key="2">
    <source>
        <dbReference type="Proteomes" id="UP000070539"/>
    </source>
</evidence>
<sequence length="1064" mass="123109">MSFKDKVDELRSQAQTTQAANKIIDQLKKLENSNNEDTSYRWIWELIQNAKDVVNSTGKVDILVNFNENRRIIEFKHNGKLFLTKNIVFLIEQVSTKERNELDRKEKKITGKFGTGFLTTHLLSKKVNVTGYLCDEDEPLHQFNIDIDRSSDNQIEIIKSIEESCEQLNKSAKEVTTPIDENDFNTCFTYELNALGIQTAKDGLNNLVASIAYVFAFVPEIRSITIHANTTKGNYNQVLSRGDDVGIALKNAQIITVCDSKKKNPRYIFALKDEVLTHLSISVELLDVGEKTAIQLMNGNLPKLFCDFPLLGTSDFAFPVVINNPYFEPTEPRDGIELESRAEEKQFIKDNKAALEAAVELYKTALNFFAEHNYAGIYNIVKMTEQPHKTWLNANWFENKILEPIKEEIKYLNLITTNAGDKKPLFEFWEEPVVLIPKNQESREEMLKLCSLSNALFPERIPKQDELEAWCCSLWDECKNLSINNIVKAIESSENLSSLANELNGQDVFIWLNEFYKLLLTSEEKACRETMEHSAVFLNQNGEFCCLNKVFFDKEIDDIYKEISLLLDIDIKAKLLHKRVATEISKHIEVPQYAYSELFSEITRCLQTEHHNREEFFQRIICIQINEKQKQDDFLKIAKQFYCETTWEIVRSNKSLKSIFEQALDYWVAKLCVDIHQSKTLGVFSEKYFWGNEDDTILFINQFVIFLDNNDYNQLADKYSILPNQNGVFKKSSELQLDNGEVDEIVKDAYCFTGDNIRSKLLSISVYFKLPENTTINLHTLSEKITNYVEIRKNRLGEDNNDERIVFQNFYAYLNKNEHSKGIKSTFKTLCENKHWFYNDAIISDNMEKAEELDKLLSSFGVSNTQELEKMLKQAESNVKLTDTINVSKEQLSQLGINCEDDLLQILSVLMGNGEFTDSQLSELPSGISIEEVSKKFLHRSTNNRFAREYYEKIMNNAIEKVFYYLKDTGRYVISEKLEEWKKTSYSKTVFWAKKNDTDIRIVVRPSDDDKIIFFYEQEVAAMDDTNYELWTSNDDGNTRMITLGDIIKTTGISVIPLKNLNPK</sequence>
<dbReference type="RefSeq" id="WP_066085518.1">
    <property type="nucleotide sequence ID" value="NZ_LRVM01000002.1"/>
</dbReference>
<evidence type="ECO:0000313" key="1">
    <source>
        <dbReference type="EMBL" id="KXL53776.1"/>
    </source>
</evidence>
<proteinExistence type="predicted"/>
<dbReference type="InterPro" id="IPR036890">
    <property type="entry name" value="HATPase_C_sf"/>
</dbReference>
<name>A0A136WGT6_9FIRM</name>
<dbReference type="SUPFAM" id="SSF55874">
    <property type="entry name" value="ATPase domain of HSP90 chaperone/DNA topoisomerase II/histidine kinase"/>
    <property type="match status" value="1"/>
</dbReference>
<dbReference type="EMBL" id="LRVM01000002">
    <property type="protein sequence ID" value="KXL53776.1"/>
    <property type="molecule type" value="Genomic_DNA"/>
</dbReference>
<gene>
    <name evidence="1" type="ORF">CLNEO_10020</name>
</gene>
<evidence type="ECO:0008006" key="3">
    <source>
        <dbReference type="Google" id="ProtNLM"/>
    </source>
</evidence>